<sequence length="232" mass="24472">MLISISTSPSVYIIYSTLVANYDCDTYSAPNLGTIYDEVTIGYPRDALSAGVCYHTDWRSIDYTELYYPPPDREVVTQAACSMDYRDPRTVDSSKIPAGTPIFSIPGGVSKVDPLWSTCTPAAPRRYDPPRALTKTRNLAVGTGALSTANVADVGQVSQHPNSQDLGAASGGDPVSTKGKQDGDSGSQQAPGAKGNQPDPRNPGTSDSPSVGSGGNSASVHLYRRLLVEALN</sequence>
<comment type="caution">
    <text evidence="2">The sequence shown here is derived from an EMBL/GenBank/DDBJ whole genome shotgun (WGS) entry which is preliminary data.</text>
</comment>
<dbReference type="GeneID" id="59287356"/>
<protein>
    <submittedName>
        <fullName evidence="2">Uncharacterized protein</fullName>
    </submittedName>
</protein>
<dbReference type="OrthoDB" id="3944128at2759"/>
<gene>
    <name evidence="2" type="ORF">HO173_005694</name>
</gene>
<feature type="region of interest" description="Disordered" evidence="1">
    <location>
        <begin position="158"/>
        <end position="220"/>
    </location>
</feature>
<dbReference type="EMBL" id="JACCJC010000021">
    <property type="protein sequence ID" value="KAF6236066.1"/>
    <property type="molecule type" value="Genomic_DNA"/>
</dbReference>
<keyword evidence="3" id="KW-1185">Reference proteome</keyword>
<dbReference type="Proteomes" id="UP000578531">
    <property type="component" value="Unassembled WGS sequence"/>
</dbReference>
<accession>A0A8H6FWF4</accession>
<evidence type="ECO:0000313" key="2">
    <source>
        <dbReference type="EMBL" id="KAF6236066.1"/>
    </source>
</evidence>
<name>A0A8H6FWF4_9LECA</name>
<evidence type="ECO:0000313" key="3">
    <source>
        <dbReference type="Proteomes" id="UP000578531"/>
    </source>
</evidence>
<organism evidence="2 3">
    <name type="scientific">Letharia columbiana</name>
    <dbReference type="NCBI Taxonomy" id="112416"/>
    <lineage>
        <taxon>Eukaryota</taxon>
        <taxon>Fungi</taxon>
        <taxon>Dikarya</taxon>
        <taxon>Ascomycota</taxon>
        <taxon>Pezizomycotina</taxon>
        <taxon>Lecanoromycetes</taxon>
        <taxon>OSLEUM clade</taxon>
        <taxon>Lecanoromycetidae</taxon>
        <taxon>Lecanorales</taxon>
        <taxon>Lecanorineae</taxon>
        <taxon>Parmeliaceae</taxon>
        <taxon>Letharia</taxon>
    </lineage>
</organism>
<dbReference type="RefSeq" id="XP_037165418.1">
    <property type="nucleotide sequence ID" value="XM_037307609.1"/>
</dbReference>
<feature type="compositionally biased region" description="Polar residues" evidence="1">
    <location>
        <begin position="203"/>
        <end position="219"/>
    </location>
</feature>
<evidence type="ECO:0000256" key="1">
    <source>
        <dbReference type="SAM" id="MobiDB-lite"/>
    </source>
</evidence>
<reference evidence="2 3" key="1">
    <citation type="journal article" date="2020" name="Genomics">
        <title>Complete, high-quality genomes from long-read metagenomic sequencing of two wolf lichen thalli reveals enigmatic genome architecture.</title>
        <authorList>
            <person name="McKenzie S.K."/>
            <person name="Walston R.F."/>
            <person name="Allen J.L."/>
        </authorList>
    </citation>
    <scope>NUCLEOTIDE SEQUENCE [LARGE SCALE GENOMIC DNA]</scope>
    <source>
        <strain evidence="2">WasteWater2</strain>
    </source>
</reference>
<dbReference type="AlphaFoldDB" id="A0A8H6FWF4"/>
<proteinExistence type="predicted"/>